<dbReference type="NCBIfam" id="TIGR01400">
    <property type="entry name" value="fliR"/>
    <property type="match status" value="1"/>
</dbReference>
<keyword evidence="11" id="KW-0282">Flagellum</keyword>
<name>A0A2N3L627_9PROT</name>
<evidence type="ECO:0000256" key="5">
    <source>
        <dbReference type="ARBA" id="ARBA00022692"/>
    </source>
</evidence>
<sequence length="254" mass="27047">MDLQEFLTLNVYVVLMSFARVGAAFMYMPGIGARSVPARARLLFAFWVAVVISPLAGPLFPPQPADAASLLLAIGYEITVGLFFALFAQVMLAGLQTAGGIIAYLSSMANAFSSDPLSGAQSAVTGNLLIQVGIVLLFATGMDHLMIQALFESYSLFPPGGALPVGDMSEFFAHAISDSFMIAAQISAPFLIVALVLQIALGLLNKLMPQLPVFFVAMPVQIGLALLLLTLALPSMMMVFLEYYENGLEAFINP</sequence>
<evidence type="ECO:0000256" key="7">
    <source>
        <dbReference type="ARBA" id="ARBA00023136"/>
    </source>
</evidence>
<comment type="similarity">
    <text evidence="2 10">Belongs to the FliR/MopE/SpaR family.</text>
</comment>
<dbReference type="Proteomes" id="UP000233332">
    <property type="component" value="Unassembled WGS sequence"/>
</dbReference>
<dbReference type="Pfam" id="PF01311">
    <property type="entry name" value="Bac_export_1"/>
    <property type="match status" value="1"/>
</dbReference>
<evidence type="ECO:0000256" key="1">
    <source>
        <dbReference type="ARBA" id="ARBA00002578"/>
    </source>
</evidence>
<evidence type="ECO:0000256" key="3">
    <source>
        <dbReference type="ARBA" id="ARBA00021717"/>
    </source>
</evidence>
<feature type="transmembrane region" description="Helical" evidence="10">
    <location>
        <begin position="211"/>
        <end position="233"/>
    </location>
</feature>
<dbReference type="InterPro" id="IPR006303">
    <property type="entry name" value="FliR"/>
</dbReference>
<gene>
    <name evidence="11" type="primary">fliR</name>
    <name evidence="11" type="ORF">COO92_10955</name>
</gene>
<dbReference type="InterPro" id="IPR002010">
    <property type="entry name" value="T3SS_IM_R"/>
</dbReference>
<keyword evidence="4 10" id="KW-1003">Cell membrane</keyword>
<dbReference type="RefSeq" id="WP_022731899.1">
    <property type="nucleotide sequence ID" value="NZ_NXGX01000004.1"/>
</dbReference>
<evidence type="ECO:0000256" key="10">
    <source>
        <dbReference type="RuleBase" id="RU362071"/>
    </source>
</evidence>
<dbReference type="GeneID" id="98668858"/>
<feature type="transmembrane region" description="Helical" evidence="10">
    <location>
        <begin position="40"/>
        <end position="60"/>
    </location>
</feature>
<accession>A0A2N3L627</accession>
<keyword evidence="11" id="KW-0966">Cell projection</keyword>
<evidence type="ECO:0000256" key="6">
    <source>
        <dbReference type="ARBA" id="ARBA00022989"/>
    </source>
</evidence>
<dbReference type="GO" id="GO:0044780">
    <property type="term" value="P:bacterial-type flagellum assembly"/>
    <property type="evidence" value="ECO:0007669"/>
    <property type="project" value="UniProtKB-UniRule"/>
</dbReference>
<comment type="function">
    <text evidence="1 10">Role in flagellar biosynthesis.</text>
</comment>
<evidence type="ECO:0000256" key="4">
    <source>
        <dbReference type="ARBA" id="ARBA00022475"/>
    </source>
</evidence>
<evidence type="ECO:0000313" key="11">
    <source>
        <dbReference type="EMBL" id="PKR58261.1"/>
    </source>
</evidence>
<comment type="caution">
    <text evidence="11">The sequence shown here is derived from an EMBL/GenBank/DDBJ whole genome shotgun (WGS) entry which is preliminary data.</text>
</comment>
<organism evidence="11 12">
    <name type="scientific">Thalassospira lohafexi</name>
    <dbReference type="NCBI Taxonomy" id="744227"/>
    <lineage>
        <taxon>Bacteria</taxon>
        <taxon>Pseudomonadati</taxon>
        <taxon>Pseudomonadota</taxon>
        <taxon>Alphaproteobacteria</taxon>
        <taxon>Rhodospirillales</taxon>
        <taxon>Thalassospiraceae</taxon>
        <taxon>Thalassospira</taxon>
    </lineage>
</organism>
<dbReference type="GO" id="GO:0005886">
    <property type="term" value="C:plasma membrane"/>
    <property type="evidence" value="ECO:0007669"/>
    <property type="project" value="UniProtKB-SubCell"/>
</dbReference>
<evidence type="ECO:0000256" key="2">
    <source>
        <dbReference type="ARBA" id="ARBA00009772"/>
    </source>
</evidence>
<keyword evidence="7 10" id="KW-0472">Membrane</keyword>
<keyword evidence="5 10" id="KW-0812">Transmembrane</keyword>
<comment type="subcellular location">
    <subcellularLocation>
        <location evidence="10">Cell membrane</location>
        <topology evidence="10">Multi-pass membrane protein</topology>
    </subcellularLocation>
    <subcellularLocation>
        <location evidence="10">Bacterial flagellum basal body</location>
    </subcellularLocation>
</comment>
<keyword evidence="6 10" id="KW-1133">Transmembrane helix</keyword>
<feature type="transmembrane region" description="Helical" evidence="10">
    <location>
        <begin position="171"/>
        <end position="204"/>
    </location>
</feature>
<keyword evidence="12" id="KW-1185">Reference proteome</keyword>
<dbReference type="EMBL" id="NXGX01000004">
    <property type="protein sequence ID" value="PKR58261.1"/>
    <property type="molecule type" value="Genomic_DNA"/>
</dbReference>
<dbReference type="GO" id="GO:0006605">
    <property type="term" value="P:protein targeting"/>
    <property type="evidence" value="ECO:0007669"/>
    <property type="project" value="UniProtKB-UniRule"/>
</dbReference>
<dbReference type="PANTHER" id="PTHR30065">
    <property type="entry name" value="FLAGELLAR BIOSYNTHETIC PROTEIN FLIR"/>
    <property type="match status" value="1"/>
</dbReference>
<evidence type="ECO:0000256" key="8">
    <source>
        <dbReference type="ARBA" id="ARBA00023143"/>
    </source>
</evidence>
<proteinExistence type="inferred from homology"/>
<dbReference type="PANTHER" id="PTHR30065:SF8">
    <property type="entry name" value="FLAGELLAR BIOSYNTHETIC PROTEIN FLIR"/>
    <property type="match status" value="1"/>
</dbReference>
<dbReference type="PRINTS" id="PR00953">
    <property type="entry name" value="TYPE3IMRPROT"/>
</dbReference>
<reference evidence="11 12" key="1">
    <citation type="submission" date="2017-09" db="EMBL/GenBank/DDBJ databases">
        <title>Biodiversity and function of Thalassospira species in the particle-attached aromatic-hydrocarbon-degrading consortia from the surface seawater of the China South Sea.</title>
        <authorList>
            <person name="Dong C."/>
            <person name="Lai Q."/>
            <person name="Shao Z."/>
        </authorList>
    </citation>
    <scope>NUCLEOTIDE SEQUENCE [LARGE SCALE GENOMIC DNA]</scope>
    <source>
        <strain evidence="11 12">139Z-12</strain>
    </source>
</reference>
<evidence type="ECO:0000313" key="12">
    <source>
        <dbReference type="Proteomes" id="UP000233332"/>
    </source>
</evidence>
<feature type="transmembrane region" description="Helical" evidence="10">
    <location>
        <begin position="80"/>
        <end position="107"/>
    </location>
</feature>
<keyword evidence="8 10" id="KW-0975">Bacterial flagellum</keyword>
<dbReference type="GO" id="GO:0009425">
    <property type="term" value="C:bacterial-type flagellum basal body"/>
    <property type="evidence" value="ECO:0007669"/>
    <property type="project" value="UniProtKB-SubCell"/>
</dbReference>
<keyword evidence="11" id="KW-0969">Cilium</keyword>
<dbReference type="AlphaFoldDB" id="A0A2N3L627"/>
<feature type="transmembrane region" description="Helical" evidence="10">
    <location>
        <begin position="128"/>
        <end position="151"/>
    </location>
</feature>
<feature type="transmembrane region" description="Helical" evidence="10">
    <location>
        <begin position="6"/>
        <end position="28"/>
    </location>
</feature>
<protein>
    <recommendedName>
        <fullName evidence="3 9">Flagellar biosynthetic protein FliR</fullName>
    </recommendedName>
</protein>
<evidence type="ECO:0000256" key="9">
    <source>
        <dbReference type="NCBIfam" id="TIGR01400"/>
    </source>
</evidence>